<proteinExistence type="predicted"/>
<reference evidence="1 2" key="1">
    <citation type="submission" date="2018-11" db="EMBL/GenBank/DDBJ databases">
        <authorList>
            <consortium name="Pathogen Informatics"/>
        </authorList>
    </citation>
    <scope>NUCLEOTIDE SEQUENCE [LARGE SCALE GENOMIC DNA]</scope>
</reference>
<name>A0A3P7N526_CYLGO</name>
<dbReference type="EMBL" id="UYRV01110674">
    <property type="protein sequence ID" value="VDN26161.1"/>
    <property type="molecule type" value="Genomic_DNA"/>
</dbReference>
<evidence type="ECO:0000313" key="1">
    <source>
        <dbReference type="EMBL" id="VDN26161.1"/>
    </source>
</evidence>
<dbReference type="AlphaFoldDB" id="A0A3P7N526"/>
<organism evidence="1 2">
    <name type="scientific">Cylicostephanus goldi</name>
    <name type="common">Nematode worm</name>
    <dbReference type="NCBI Taxonomy" id="71465"/>
    <lineage>
        <taxon>Eukaryota</taxon>
        <taxon>Metazoa</taxon>
        <taxon>Ecdysozoa</taxon>
        <taxon>Nematoda</taxon>
        <taxon>Chromadorea</taxon>
        <taxon>Rhabditida</taxon>
        <taxon>Rhabditina</taxon>
        <taxon>Rhabditomorpha</taxon>
        <taxon>Strongyloidea</taxon>
        <taxon>Strongylidae</taxon>
        <taxon>Cylicostephanus</taxon>
    </lineage>
</organism>
<gene>
    <name evidence="1" type="ORF">CGOC_LOCUS10316</name>
</gene>
<accession>A0A3P7N526</accession>
<sequence length="155" mass="17243">MVSASKCCYNAVQILKKSRKVVEKGIAICMNIGNSWKTIRLMPRIFEQAEMVKRLEELEQQEIRNCKLDSLFGTDASIDREEPLPPLPHPQKQQMMSLHPLPSLQKEEEAGIYVADIVELPTKKIKPSVLTTTGFANMPSTAEASVSSKAELSTG</sequence>
<evidence type="ECO:0000313" key="2">
    <source>
        <dbReference type="Proteomes" id="UP000271889"/>
    </source>
</evidence>
<dbReference type="Proteomes" id="UP000271889">
    <property type="component" value="Unassembled WGS sequence"/>
</dbReference>
<keyword evidence="2" id="KW-1185">Reference proteome</keyword>
<protein>
    <submittedName>
        <fullName evidence="1">Uncharacterized protein</fullName>
    </submittedName>
</protein>